<feature type="compositionally biased region" description="Basic and acidic residues" evidence="1">
    <location>
        <begin position="992"/>
        <end position="1012"/>
    </location>
</feature>
<dbReference type="InterPro" id="IPR056662">
    <property type="entry name" value="DUF7760"/>
</dbReference>
<evidence type="ECO:0000259" key="3">
    <source>
        <dbReference type="Pfam" id="PF24949"/>
    </source>
</evidence>
<feature type="region of interest" description="Disordered" evidence="1">
    <location>
        <begin position="233"/>
        <end position="256"/>
    </location>
</feature>
<dbReference type="InterPro" id="IPR056664">
    <property type="entry name" value="DUF7762"/>
</dbReference>
<feature type="compositionally biased region" description="Acidic residues" evidence="1">
    <location>
        <begin position="698"/>
        <end position="712"/>
    </location>
</feature>
<feature type="compositionally biased region" description="Basic residues" evidence="1">
    <location>
        <begin position="777"/>
        <end position="801"/>
    </location>
</feature>
<feature type="region of interest" description="Disordered" evidence="1">
    <location>
        <begin position="554"/>
        <end position="579"/>
    </location>
</feature>
<dbReference type="InterPro" id="IPR056661">
    <property type="entry name" value="DUF7759"/>
</dbReference>
<feature type="compositionally biased region" description="Polar residues" evidence="1">
    <location>
        <begin position="233"/>
        <end position="247"/>
    </location>
</feature>
<feature type="domain" description="DUF7762" evidence="5">
    <location>
        <begin position="444"/>
        <end position="550"/>
    </location>
</feature>
<feature type="compositionally biased region" description="Low complexity" evidence="1">
    <location>
        <begin position="905"/>
        <end position="914"/>
    </location>
</feature>
<dbReference type="GeneID" id="92511524"/>
<evidence type="ECO:0000259" key="2">
    <source>
        <dbReference type="Pfam" id="PF24945"/>
    </source>
</evidence>
<feature type="compositionally biased region" description="Low complexity" evidence="1">
    <location>
        <begin position="864"/>
        <end position="873"/>
    </location>
</feature>
<feature type="compositionally biased region" description="Basic and acidic residues" evidence="1">
    <location>
        <begin position="891"/>
        <end position="904"/>
    </location>
</feature>
<feature type="domain" description="DUF7760" evidence="3">
    <location>
        <begin position="43"/>
        <end position="293"/>
    </location>
</feature>
<feature type="domain" description="DUF7761" evidence="4">
    <location>
        <begin position="323"/>
        <end position="433"/>
    </location>
</feature>
<evidence type="ECO:0000259" key="4">
    <source>
        <dbReference type="Pfam" id="PF24952"/>
    </source>
</evidence>
<comment type="caution">
    <text evidence="6">The sequence shown here is derived from an EMBL/GenBank/DDBJ whole genome shotgun (WGS) entry which is preliminary data.</text>
</comment>
<feature type="domain" description="DUF7759" evidence="2">
    <location>
        <begin position="1034"/>
        <end position="1143"/>
    </location>
</feature>
<reference evidence="7" key="2">
    <citation type="journal article" date="2021" name="Sci. Data">
        <title>Chromosome-scale genome sequencing, assembly and annotation of six genomes from subfamily Leishmaniinae.</title>
        <authorList>
            <person name="Almutairi H."/>
            <person name="Urbaniak M.D."/>
            <person name="Bates M.D."/>
            <person name="Jariyapan N."/>
            <person name="Kwakye-Nuako G."/>
            <person name="Thomaz Soccol V."/>
            <person name="Al-Salem W.S."/>
            <person name="Dillon R.J."/>
            <person name="Bates P.A."/>
            <person name="Gatherer D."/>
        </authorList>
    </citation>
    <scope>NUCLEOTIDE SEQUENCE [LARGE SCALE GENOMIC DNA]</scope>
</reference>
<feature type="compositionally biased region" description="Basic and acidic residues" evidence="1">
    <location>
        <begin position="11"/>
        <end position="23"/>
    </location>
</feature>
<feature type="compositionally biased region" description="Acidic residues" evidence="1">
    <location>
        <begin position="814"/>
        <end position="828"/>
    </location>
</feature>
<dbReference type="PANTHER" id="PTHR42262:SF1">
    <property type="match status" value="1"/>
</dbReference>
<feature type="region of interest" description="Disordered" evidence="1">
    <location>
        <begin position="1"/>
        <end position="30"/>
    </location>
</feature>
<organism evidence="6 7">
    <name type="scientific">Leishmania martiniquensis</name>
    <dbReference type="NCBI Taxonomy" id="1580590"/>
    <lineage>
        <taxon>Eukaryota</taxon>
        <taxon>Discoba</taxon>
        <taxon>Euglenozoa</taxon>
        <taxon>Kinetoplastea</taxon>
        <taxon>Metakinetoplastina</taxon>
        <taxon>Trypanosomatida</taxon>
        <taxon>Trypanosomatidae</taxon>
        <taxon>Leishmaniinae</taxon>
        <taxon>Leishmania</taxon>
    </lineage>
</organism>
<accession>A0A836GP34</accession>
<evidence type="ECO:0000259" key="5">
    <source>
        <dbReference type="Pfam" id="PF24953"/>
    </source>
</evidence>
<reference evidence="7" key="1">
    <citation type="journal article" date="2021" name="Microbiol. Resour. Announc.">
        <title>LGAAP: Leishmaniinae Genome Assembly and Annotation Pipeline.</title>
        <authorList>
            <person name="Almutairi H."/>
            <person name="Urbaniak M.D."/>
            <person name="Bates M.D."/>
            <person name="Jariyapan N."/>
            <person name="Kwakye-Nuako G."/>
            <person name="Thomaz-Soccol V."/>
            <person name="Al-Salem W.S."/>
            <person name="Dillon R.J."/>
            <person name="Bates P.A."/>
            <person name="Gatherer D."/>
        </authorList>
    </citation>
    <scope>NUCLEOTIDE SEQUENCE [LARGE SCALE GENOMIC DNA]</scope>
</reference>
<dbReference type="OrthoDB" id="273559at2759"/>
<sequence>MYRSGGLSKKSHTEAFEAAEHTPEPTPAPTVRAMCAAPQAKDHTETVRMKEKITAPFMVYDVQGRRIVPNREYDRTLTAELHRVQSILLTRLRTPIQAHLSYTPKELLYELEAALYYVCASLAVLDDVSPLRYVRSDSEADPLMPQLESFLAHHNAPAKAVVALAQCVCEGASHDVLASYLHLLEQRVQQESDPTVDRKRSEDERRALLATKNNVQDMAQLVRDLQTAYRSIDTASQTQRRQPQSDPTEVDMPRSPAANAVPARIVEESFYRVLRWVVAVDADRRSLRAAATGTATTHGAAPAVATAPAPAATQLTANLHAFVRVVEYDPFTGQLVLERADATQRWGLLLNSRGLLVGVENELRNSSEAGERFYAAIQQQSGEAGGLAIFEVNRHRIRAVHMSDEEVAASGDDIMRKLRAALTQATKTLYLTIERRKQVDLTVPREVLFEVSYQGGEGGVGQRCLLMMERAATSISWGLKLKYLKGAPAVLSDVAPSMKLSNAAKNFLFDMRGRLRLLKINNEDMAKLSAAEMKSLISGSLLLTLHLQVTDAMGDVPPKAEAPLPPQVEPPPSAEGVAEAPAIPGRSTVAPEAEVEAATLADAEAAAEEESGPEKVMDSAQAELDDVAASLADEFLRQHVQKGELEAKSSDRADERAMEEADVAAVEPFEELECAEPTTTMGVSGYAHDRQEERDATLEESPEQQYFEEDDGVRDAATGLTNEDAADNALKEGGTAIADAEETAVERETADDATAAEQAAKDSIEAADDDVEADSRKKTRGRKKAPAKKVKASTKTARKGGRGGPREKNGEKGAEEEDPEANDDEGEAAQEAAGEAERQLEGMEDGEAAEASLGDAELMEEAEALQTKAAADDAAVEDAEAETKAASGTEGRSRAWTELRKERGTSSTESASEAASDEQEKRDADAEEAAGDRGPEHSGGRTASALVDRPLVDLPPTTAEVAIKHGRRGDKTQRSQSAKAKGTASEAGEEDGGGHSCDDAPGELDKTSKDTEAALAAAADEDDVSRVSLNELLKAKPLTFENKVRLEKFDGSTLELERSSTKQPWNIKVAFAGDDIIMTKLPPFAPKQRKHPYLRSLGAGPQGEVKWVVDGLNGEDLSAMTKLKKSKALDAIKGTTKLSFVLRALRR</sequence>
<dbReference type="PANTHER" id="PTHR42262">
    <property type="entry name" value="PDZ DOMAIN-CONTAINING PROTEIN-RELATED"/>
    <property type="match status" value="1"/>
</dbReference>
<feature type="compositionally biased region" description="Basic and acidic residues" evidence="1">
    <location>
        <begin position="687"/>
        <end position="697"/>
    </location>
</feature>
<evidence type="ECO:0000256" key="1">
    <source>
        <dbReference type="SAM" id="MobiDB-lite"/>
    </source>
</evidence>
<feature type="compositionally biased region" description="Pro residues" evidence="1">
    <location>
        <begin position="563"/>
        <end position="573"/>
    </location>
</feature>
<keyword evidence="7" id="KW-1185">Reference proteome</keyword>
<dbReference type="RefSeq" id="XP_067176291.1">
    <property type="nucleotide sequence ID" value="XM_067319012.1"/>
</dbReference>
<dbReference type="Pfam" id="PF24952">
    <property type="entry name" value="DUF7761"/>
    <property type="match status" value="1"/>
</dbReference>
<name>A0A836GP34_9TRYP</name>
<dbReference type="Proteomes" id="UP000673552">
    <property type="component" value="Unassembled WGS sequence"/>
</dbReference>
<protein>
    <submittedName>
        <fullName evidence="6">Uncharacterized protein</fullName>
    </submittedName>
</protein>
<evidence type="ECO:0000313" key="7">
    <source>
        <dbReference type="Proteomes" id="UP000673552"/>
    </source>
</evidence>
<evidence type="ECO:0000313" key="6">
    <source>
        <dbReference type="EMBL" id="KAG5471317.1"/>
    </source>
</evidence>
<proteinExistence type="predicted"/>
<dbReference type="InterPro" id="IPR056663">
    <property type="entry name" value="DUF7761"/>
</dbReference>
<dbReference type="KEGG" id="lmat:92511524"/>
<feature type="region of interest" description="Disordered" evidence="1">
    <location>
        <begin position="677"/>
        <end position="1022"/>
    </location>
</feature>
<dbReference type="Pfam" id="PF24953">
    <property type="entry name" value="DUF7762"/>
    <property type="match status" value="1"/>
</dbReference>
<feature type="compositionally biased region" description="Basic and acidic residues" evidence="1">
    <location>
        <begin position="804"/>
        <end position="813"/>
    </location>
</feature>
<dbReference type="Pfam" id="PF24949">
    <property type="entry name" value="DUF7760"/>
    <property type="match status" value="1"/>
</dbReference>
<gene>
    <name evidence="6" type="ORF">LSCM1_01396</name>
</gene>
<dbReference type="Pfam" id="PF24945">
    <property type="entry name" value="DUF7759"/>
    <property type="match status" value="1"/>
</dbReference>
<feature type="compositionally biased region" description="Basic and acidic residues" evidence="1">
    <location>
        <begin position="918"/>
        <end position="939"/>
    </location>
</feature>
<dbReference type="EMBL" id="JAFEUZ010000031">
    <property type="protein sequence ID" value="KAG5471317.1"/>
    <property type="molecule type" value="Genomic_DNA"/>
</dbReference>
<dbReference type="AlphaFoldDB" id="A0A836GP34"/>